<evidence type="ECO:0000313" key="3">
    <source>
        <dbReference type="Proteomes" id="UP000756921"/>
    </source>
</evidence>
<protein>
    <submittedName>
        <fullName evidence="2">Uncharacterized protein</fullName>
    </submittedName>
</protein>
<dbReference type="EMBL" id="WJXW01000003">
    <property type="protein sequence ID" value="KAF9738067.1"/>
    <property type="molecule type" value="Genomic_DNA"/>
</dbReference>
<accession>A0A9P6KT81</accession>
<gene>
    <name evidence="2" type="ORF">PMIN01_03350</name>
</gene>
<keyword evidence="3" id="KW-1185">Reference proteome</keyword>
<sequence length="370" mass="40201">MSSPVTCDLFDISSAASSPERSQAGPSEKMDNASLHVPTGPFEKKDHASHYVPTGPKSTSSRGHGHEFKRNPPCPFSGIPSPQTMHRHILNKKDDKKYFSITLMQPPATPWTPLPSHPNMETRTCFHTGSRVHRLDCGHTVVVARDAEPCAANCKTPMSIIPSTSSTLPAPYATPLDRLRASTVRVVQSHIELLVDAGDALAEAKFAAHAAILSKVWAVQDKTLTPPRDLISGNLSCVLCGTTGLRETRAAAVVDGAPYHCVVVGNDECDVAIVRELEKGVWPSLPSFSRGFGGKNKKKGPLLKRLGVVDDRGHRRAGAIGGVGESAGDTRRRRKDEWQWAARRREKEGVLGKLREECLMEELDGMELDG</sequence>
<dbReference type="AlphaFoldDB" id="A0A9P6KT81"/>
<feature type="compositionally biased region" description="Polar residues" evidence="1">
    <location>
        <begin position="14"/>
        <end position="25"/>
    </location>
</feature>
<organism evidence="2 3">
    <name type="scientific">Paraphaeosphaeria minitans</name>
    <dbReference type="NCBI Taxonomy" id="565426"/>
    <lineage>
        <taxon>Eukaryota</taxon>
        <taxon>Fungi</taxon>
        <taxon>Dikarya</taxon>
        <taxon>Ascomycota</taxon>
        <taxon>Pezizomycotina</taxon>
        <taxon>Dothideomycetes</taxon>
        <taxon>Pleosporomycetidae</taxon>
        <taxon>Pleosporales</taxon>
        <taxon>Massarineae</taxon>
        <taxon>Didymosphaeriaceae</taxon>
        <taxon>Paraphaeosphaeria</taxon>
    </lineage>
</organism>
<feature type="region of interest" description="Disordered" evidence="1">
    <location>
        <begin position="1"/>
        <end position="76"/>
    </location>
</feature>
<name>A0A9P6KT81_9PLEO</name>
<dbReference type="OrthoDB" id="3784745at2759"/>
<dbReference type="Proteomes" id="UP000756921">
    <property type="component" value="Unassembled WGS sequence"/>
</dbReference>
<reference evidence="2" key="1">
    <citation type="journal article" date="2020" name="Mol. Plant Microbe Interact.">
        <title>Genome Sequence of the Biocontrol Agent Coniothyrium minitans strain Conio (IMI 134523).</title>
        <authorList>
            <person name="Patel D."/>
            <person name="Shittu T.A."/>
            <person name="Baroncelli R."/>
            <person name="Muthumeenakshi S."/>
            <person name="Osborne T.H."/>
            <person name="Janganan T.K."/>
            <person name="Sreenivasaprasad S."/>
        </authorList>
    </citation>
    <scope>NUCLEOTIDE SEQUENCE</scope>
    <source>
        <strain evidence="2">Conio</strain>
    </source>
</reference>
<evidence type="ECO:0000256" key="1">
    <source>
        <dbReference type="SAM" id="MobiDB-lite"/>
    </source>
</evidence>
<proteinExistence type="predicted"/>
<evidence type="ECO:0000313" key="2">
    <source>
        <dbReference type="EMBL" id="KAF9738067.1"/>
    </source>
</evidence>
<comment type="caution">
    <text evidence="2">The sequence shown here is derived from an EMBL/GenBank/DDBJ whole genome shotgun (WGS) entry which is preliminary data.</text>
</comment>